<dbReference type="PANTHER" id="PTHR11482">
    <property type="entry name" value="ARGININE/DIAMINOPIMELATE/ORNITHINE DECARBOXYLASE"/>
    <property type="match status" value="1"/>
</dbReference>
<dbReference type="PROSITE" id="PS00878">
    <property type="entry name" value="ODR_DC_2_1"/>
    <property type="match status" value="1"/>
</dbReference>
<evidence type="ECO:0000256" key="4">
    <source>
        <dbReference type="ARBA" id="ARBA00023239"/>
    </source>
</evidence>
<reference evidence="12" key="1">
    <citation type="journal article" date="2018" name="Nat. Microbiol.">
        <title>Leveraging single-cell genomics to expand the fungal tree of life.</title>
        <authorList>
            <person name="Ahrendt S.R."/>
            <person name="Quandt C.A."/>
            <person name="Ciobanu D."/>
            <person name="Clum A."/>
            <person name="Salamov A."/>
            <person name="Andreopoulos B."/>
            <person name="Cheng J.F."/>
            <person name="Woyke T."/>
            <person name="Pelin A."/>
            <person name="Henrissat B."/>
            <person name="Reynolds N.K."/>
            <person name="Benny G.L."/>
            <person name="Smith M.E."/>
            <person name="James T.Y."/>
            <person name="Grigoriev I.V."/>
        </authorList>
    </citation>
    <scope>NUCLEOTIDE SEQUENCE [LARGE SCALE GENOMIC DNA]</scope>
    <source>
        <strain evidence="12">ATCC 52028</strain>
    </source>
</reference>
<dbReference type="InterPro" id="IPR009006">
    <property type="entry name" value="Ala_racemase/Decarboxylase_C"/>
</dbReference>
<evidence type="ECO:0000256" key="5">
    <source>
        <dbReference type="ARBA" id="ARBA00034115"/>
    </source>
</evidence>
<dbReference type="PRINTS" id="PR01182">
    <property type="entry name" value="ORNDCRBXLASE"/>
</dbReference>
<dbReference type="GO" id="GO:0004586">
    <property type="term" value="F:ornithine decarboxylase activity"/>
    <property type="evidence" value="ECO:0007669"/>
    <property type="project" value="UniProtKB-EC"/>
</dbReference>
<proteinExistence type="inferred from homology"/>
<comment type="cofactor">
    <cofactor evidence="1 9">
        <name>pyridoxal 5'-phosphate</name>
        <dbReference type="ChEBI" id="CHEBI:597326"/>
    </cofactor>
</comment>
<dbReference type="InterPro" id="IPR029066">
    <property type="entry name" value="PLP-binding_barrel"/>
</dbReference>
<dbReference type="Gene3D" id="3.20.20.10">
    <property type="entry name" value="Alanine racemase"/>
    <property type="match status" value="1"/>
</dbReference>
<evidence type="ECO:0000256" key="7">
    <source>
        <dbReference type="ARBA" id="ARBA00046672"/>
    </source>
</evidence>
<dbReference type="PANTHER" id="PTHR11482:SF6">
    <property type="entry name" value="ORNITHINE DECARBOXYLASE 1-RELATED"/>
    <property type="match status" value="1"/>
</dbReference>
<gene>
    <name evidence="11" type="ORF">CXG81DRAFT_14780</name>
</gene>
<dbReference type="PROSITE" id="PS00879">
    <property type="entry name" value="ODR_DC_2_2"/>
    <property type="match status" value="1"/>
</dbReference>
<protein>
    <recommendedName>
        <fullName evidence="6">ornithine decarboxylase</fullName>
        <ecNumber evidence="6">4.1.1.17</ecNumber>
    </recommendedName>
</protein>
<comment type="catalytic activity">
    <reaction evidence="8">
        <text>L-ornithine + H(+) = putrescine + CO2</text>
        <dbReference type="Rhea" id="RHEA:22964"/>
        <dbReference type="ChEBI" id="CHEBI:15378"/>
        <dbReference type="ChEBI" id="CHEBI:16526"/>
        <dbReference type="ChEBI" id="CHEBI:46911"/>
        <dbReference type="ChEBI" id="CHEBI:326268"/>
        <dbReference type="EC" id="4.1.1.17"/>
    </reaction>
</comment>
<evidence type="ECO:0000259" key="10">
    <source>
        <dbReference type="Pfam" id="PF02784"/>
    </source>
</evidence>
<evidence type="ECO:0000313" key="11">
    <source>
        <dbReference type="EMBL" id="RKO99246.1"/>
    </source>
</evidence>
<dbReference type="AlphaFoldDB" id="A0A4P9X2W9"/>
<dbReference type="InterPro" id="IPR000183">
    <property type="entry name" value="Orn/DAP/Arg_de-COase"/>
</dbReference>
<keyword evidence="4" id="KW-0456">Lyase</keyword>
<dbReference type="GO" id="GO:0005737">
    <property type="term" value="C:cytoplasm"/>
    <property type="evidence" value="ECO:0007669"/>
    <property type="project" value="TreeGrafter"/>
</dbReference>
<dbReference type="STRING" id="1555241.A0A4P9X2W9"/>
<feature type="active site" description="Proton donor" evidence="9">
    <location>
        <position position="402"/>
    </location>
</feature>
<evidence type="ECO:0000256" key="3">
    <source>
        <dbReference type="ARBA" id="ARBA00022898"/>
    </source>
</evidence>
<dbReference type="InterPro" id="IPR022657">
    <property type="entry name" value="De-COase2_CS"/>
</dbReference>
<dbReference type="EMBL" id="ML014304">
    <property type="protein sequence ID" value="RKO99246.1"/>
    <property type="molecule type" value="Genomic_DNA"/>
</dbReference>
<accession>A0A4P9X2W9</accession>
<comment type="pathway">
    <text evidence="5">Amine and polyamine biosynthesis; putrescine biosynthesis via L-ornithine pathway; putrescine from L-ornithine: step 1/1.</text>
</comment>
<keyword evidence="12" id="KW-1185">Reference proteome</keyword>
<evidence type="ECO:0000256" key="9">
    <source>
        <dbReference type="PIRSR" id="PIRSR600183-50"/>
    </source>
</evidence>
<dbReference type="SUPFAM" id="SSF51419">
    <property type="entry name" value="PLP-binding barrel"/>
    <property type="match status" value="1"/>
</dbReference>
<evidence type="ECO:0000256" key="8">
    <source>
        <dbReference type="ARBA" id="ARBA00049127"/>
    </source>
</evidence>
<evidence type="ECO:0000256" key="2">
    <source>
        <dbReference type="ARBA" id="ARBA00008872"/>
    </source>
</evidence>
<dbReference type="InterPro" id="IPR002433">
    <property type="entry name" value="Orn_de-COase"/>
</dbReference>
<keyword evidence="3 9" id="KW-0663">Pyridoxal phosphate</keyword>
<comment type="similarity">
    <text evidence="2">Belongs to the Orn/Lys/Arg decarboxylase class-II family.</text>
</comment>
<evidence type="ECO:0000313" key="12">
    <source>
        <dbReference type="Proteomes" id="UP000274922"/>
    </source>
</evidence>
<dbReference type="EC" id="4.1.1.17" evidence="6"/>
<dbReference type="PRINTS" id="PR01179">
    <property type="entry name" value="ODADCRBXLASE"/>
</dbReference>
<dbReference type="FunFam" id="3.20.20.10:FF:000005">
    <property type="entry name" value="Ornithine decarboxylase"/>
    <property type="match status" value="1"/>
</dbReference>
<organism evidence="11 12">
    <name type="scientific">Caulochytrium protostelioides</name>
    <dbReference type="NCBI Taxonomy" id="1555241"/>
    <lineage>
        <taxon>Eukaryota</taxon>
        <taxon>Fungi</taxon>
        <taxon>Fungi incertae sedis</taxon>
        <taxon>Chytridiomycota</taxon>
        <taxon>Chytridiomycota incertae sedis</taxon>
        <taxon>Chytridiomycetes</taxon>
        <taxon>Caulochytriales</taxon>
        <taxon>Caulochytriaceae</taxon>
        <taxon>Caulochytrium</taxon>
    </lineage>
</organism>
<evidence type="ECO:0000256" key="1">
    <source>
        <dbReference type="ARBA" id="ARBA00001933"/>
    </source>
</evidence>
<sequence>MLESGPVVAWPLRGLPREQVILEPAKRRQSTSLEKAPLNVFPTVDSRNVESLLKAHTRANSAVQDDGEAAFFVADMGHVVRQHERWHAALPRIEPFYAMKCNPDPIVVKTLVDCGSGLDCASKTELQLALAMGAHPSKIIFANPCKMISHIAFAVEHGIRMMTFDNLEELEKIHQVAPNARLVLRILTDDTGSACKLSLKFGASMAAVPKLLARAVALGLEIIGVSFHVGSGCSDPTAFVHALNNAARVFEMAPSYGFHMTLLDIGGGFPGHLDNKQQFDAITELVGPQVDALFGPEIRVISEPGRYFVAGAFTLAVNVVARRSVLQDVDTTAQHDAPPSDPAQTYMYYVNDGVYGSFNNIMFDHYVPEARVLKLGGRWLFGHAADHLEAPRYESSLWGPTCDSIDCLSASTALPEMQIGDWLYFENMGAYTCAAASCFNGFVKSRIWYTFTQPALGL</sequence>
<comment type="subunit">
    <text evidence="7">Homodimer. Only the dimer is catalytically active, as the active sites are constructed of residues from both monomers.</text>
</comment>
<dbReference type="InterPro" id="IPR022644">
    <property type="entry name" value="De-COase2_N"/>
</dbReference>
<feature type="modified residue" description="N6-(pyridoxal phosphate)lysine" evidence="9">
    <location>
        <position position="100"/>
    </location>
</feature>
<feature type="domain" description="Orn/DAP/Arg decarboxylase 2 N-terminal" evidence="10">
    <location>
        <begin position="77"/>
        <end position="310"/>
    </location>
</feature>
<dbReference type="InterPro" id="IPR022653">
    <property type="entry name" value="De-COase2_pyr-phos_BS"/>
</dbReference>
<dbReference type="SUPFAM" id="SSF50621">
    <property type="entry name" value="Alanine racemase C-terminal domain-like"/>
    <property type="match status" value="1"/>
</dbReference>
<dbReference type="OrthoDB" id="5034579at2759"/>
<dbReference type="Pfam" id="PF02784">
    <property type="entry name" value="Orn_Arg_deC_N"/>
    <property type="match status" value="1"/>
</dbReference>
<evidence type="ECO:0000256" key="6">
    <source>
        <dbReference type="ARBA" id="ARBA00034138"/>
    </source>
</evidence>
<dbReference type="CDD" id="cd00622">
    <property type="entry name" value="PLPDE_III_ODC"/>
    <property type="match status" value="1"/>
</dbReference>
<dbReference type="Proteomes" id="UP000274922">
    <property type="component" value="Unassembled WGS sequence"/>
</dbReference>
<name>A0A4P9X2W9_9FUNG</name>
<dbReference type="Gene3D" id="2.40.37.10">
    <property type="entry name" value="Lyase, Ornithine Decarboxylase, Chain A, domain 1"/>
    <property type="match status" value="1"/>
</dbReference>
<dbReference type="GO" id="GO:0033387">
    <property type="term" value="P:putrescine biosynthetic process from arginine, via ornithine"/>
    <property type="evidence" value="ECO:0007669"/>
    <property type="project" value="TreeGrafter"/>
</dbReference>